<comment type="caution">
    <text evidence="8">The sequence shown here is derived from an EMBL/GenBank/DDBJ whole genome shotgun (WGS) entry which is preliminary data.</text>
</comment>
<dbReference type="Gene3D" id="3.90.105.10">
    <property type="entry name" value="Molybdopterin biosynthesis moea protein, domain 2"/>
    <property type="match status" value="1"/>
</dbReference>
<dbReference type="EMBL" id="JAUQTB010000018">
    <property type="protein sequence ID" value="MDO7908548.1"/>
    <property type="molecule type" value="Genomic_DNA"/>
</dbReference>
<dbReference type="Gene3D" id="3.40.640.10">
    <property type="entry name" value="Type I PLP-dependent aspartate aminotransferase-like (Major domain)"/>
    <property type="match status" value="1"/>
</dbReference>
<sequence>MTLEKTSAPLYEALLHYREGKKKSFHVPGHKNGQVYADTQEAELLRDVMMIDATEITGLDDLHHPEGAIEKAQTLAADCFGAAESFLLVGGSTAGNLAMILSVCTEPGDILLVQRNVHKSVVHGLMLSGAQAVFLTPHVDEYSGLPVAPLTTTIAAALSAYPNAKGVLLTMPNYYGMGSDLTPAAELCHQYGVPLLVDEAHGAHYGLHAGLPASALSCGADGVVQSTHKMLPAMTMGAMLHVQGDYLDRTLIRQRLAMLQSSSPSYPLMASLDLARRHVHVLGAEAFEEGLRAVEAMKEGLKQLPRFGFIEPSPSDGQRGYTSQDPFKISVYDREDVWSGYELQNQLEQAGCVPEMSDDRYVVLLFTLGSKMEDTIHLLQALTHIHAQMVKARVFTEESKTVEEETGQAPNLIFSTWNNTSVSNYSLPVRFSIQPQNAAYIEAIPVEQAAGRISAEMVIPYPPGIPILYAGEKISAGMVAQLLRLSHHRVKCQGCADASLHTVRVMQQQI</sequence>
<evidence type="ECO:0000256" key="4">
    <source>
        <dbReference type="ARBA" id="ARBA00022898"/>
    </source>
</evidence>
<dbReference type="InterPro" id="IPR015421">
    <property type="entry name" value="PyrdxlP-dep_Trfase_major"/>
</dbReference>
<comment type="similarity">
    <text evidence="2">Belongs to the Orn/Lys/Arg decarboxylase class-I family.</text>
</comment>
<evidence type="ECO:0000259" key="7">
    <source>
        <dbReference type="Pfam" id="PF03711"/>
    </source>
</evidence>
<dbReference type="PANTHER" id="PTHR43277:SF3">
    <property type="entry name" value="DECARBOXYLASE, PUTATIVE-RELATED"/>
    <property type="match status" value="1"/>
</dbReference>
<keyword evidence="8" id="KW-0808">Transferase</keyword>
<evidence type="ECO:0000259" key="6">
    <source>
        <dbReference type="Pfam" id="PF01276"/>
    </source>
</evidence>
<evidence type="ECO:0000256" key="2">
    <source>
        <dbReference type="ARBA" id="ARBA00010671"/>
    </source>
</evidence>
<feature type="domain" description="Orn/Lys/Arg decarboxylases family 1 pyridoxal-P attachment site" evidence="6">
    <location>
        <begin position="9"/>
        <end position="312"/>
    </location>
</feature>
<dbReference type="InterPro" id="IPR015424">
    <property type="entry name" value="PyrdxlP-dep_Trfase"/>
</dbReference>
<keyword evidence="8" id="KW-0032">Aminotransferase</keyword>
<keyword evidence="5" id="KW-0456">Lyase</keyword>
<dbReference type="SUPFAM" id="SSF53383">
    <property type="entry name" value="PLP-dependent transferases"/>
    <property type="match status" value="1"/>
</dbReference>
<dbReference type="RefSeq" id="WP_305025770.1">
    <property type="nucleotide sequence ID" value="NZ_JAUQTB010000018.1"/>
</dbReference>
<dbReference type="InterPro" id="IPR052357">
    <property type="entry name" value="Orn_Lys_Arg_decarboxylase-I"/>
</dbReference>
<dbReference type="Proteomes" id="UP001240171">
    <property type="component" value="Unassembled WGS sequence"/>
</dbReference>
<reference evidence="8 9" key="1">
    <citation type="submission" date="2023-07" db="EMBL/GenBank/DDBJ databases">
        <title>Paenibacillus sp. JX-17 nov. isolated from soil.</title>
        <authorList>
            <person name="Wan Y."/>
            <person name="Liu B."/>
        </authorList>
    </citation>
    <scope>NUCLEOTIDE SEQUENCE [LARGE SCALE GENOMIC DNA]</scope>
    <source>
        <strain evidence="8 9">JX-17</strain>
    </source>
</reference>
<dbReference type="CDD" id="cd00615">
    <property type="entry name" value="Orn_deC_like"/>
    <property type="match status" value="1"/>
</dbReference>
<evidence type="ECO:0000256" key="1">
    <source>
        <dbReference type="ARBA" id="ARBA00001933"/>
    </source>
</evidence>
<organism evidence="8 9">
    <name type="scientific">Paenibacillus lacisoli</name>
    <dbReference type="NCBI Taxonomy" id="3064525"/>
    <lineage>
        <taxon>Bacteria</taxon>
        <taxon>Bacillati</taxon>
        <taxon>Bacillota</taxon>
        <taxon>Bacilli</taxon>
        <taxon>Bacillales</taxon>
        <taxon>Paenibacillaceae</taxon>
        <taxon>Paenibacillus</taxon>
    </lineage>
</organism>
<protein>
    <submittedName>
        <fullName evidence="8">Aminotransferase class I/II-fold pyridoxal phosphate-dependent enzyme</fullName>
    </submittedName>
</protein>
<keyword evidence="3" id="KW-0210">Decarboxylase</keyword>
<dbReference type="PANTHER" id="PTHR43277">
    <property type="entry name" value="ARGININE DECARBOXYLASE"/>
    <property type="match status" value="1"/>
</dbReference>
<keyword evidence="4" id="KW-0663">Pyridoxal phosphate</keyword>
<accession>A0ABT9CLR6</accession>
<dbReference type="InterPro" id="IPR000310">
    <property type="entry name" value="Orn/Lys/Arg_deCO2ase_major_dom"/>
</dbReference>
<feature type="domain" description="Orn/Lys/Arg decarboxylase C-terminal" evidence="7">
    <location>
        <begin position="439"/>
        <end position="484"/>
    </location>
</feature>
<proteinExistence type="inferred from homology"/>
<dbReference type="SUPFAM" id="SSF55904">
    <property type="entry name" value="Ornithine decarboxylase C-terminal domain"/>
    <property type="match status" value="1"/>
</dbReference>
<name>A0ABT9CLR6_9BACL</name>
<evidence type="ECO:0000313" key="9">
    <source>
        <dbReference type="Proteomes" id="UP001240171"/>
    </source>
</evidence>
<dbReference type="Pfam" id="PF03711">
    <property type="entry name" value="OKR_DC_1_C"/>
    <property type="match status" value="1"/>
</dbReference>
<keyword evidence="9" id="KW-1185">Reference proteome</keyword>
<comment type="cofactor">
    <cofactor evidence="1">
        <name>pyridoxal 5'-phosphate</name>
        <dbReference type="ChEBI" id="CHEBI:597326"/>
    </cofactor>
</comment>
<gene>
    <name evidence="8" type="ORF">Q5741_19350</name>
</gene>
<dbReference type="GO" id="GO:0008483">
    <property type="term" value="F:transaminase activity"/>
    <property type="evidence" value="ECO:0007669"/>
    <property type="project" value="UniProtKB-KW"/>
</dbReference>
<dbReference type="Pfam" id="PF01276">
    <property type="entry name" value="OKR_DC_1"/>
    <property type="match status" value="1"/>
</dbReference>
<evidence type="ECO:0000256" key="3">
    <source>
        <dbReference type="ARBA" id="ARBA00022793"/>
    </source>
</evidence>
<evidence type="ECO:0000256" key="5">
    <source>
        <dbReference type="ARBA" id="ARBA00023239"/>
    </source>
</evidence>
<dbReference type="InterPro" id="IPR008286">
    <property type="entry name" value="Prn/Lys/Arg_de-COase_C"/>
</dbReference>
<evidence type="ECO:0000313" key="8">
    <source>
        <dbReference type="EMBL" id="MDO7908548.1"/>
    </source>
</evidence>
<dbReference type="InterPro" id="IPR036633">
    <property type="entry name" value="Prn/Lys/Arg_de-COase_C_sf"/>
</dbReference>